<accession>D2VHA1</accession>
<protein>
    <submittedName>
        <fullName evidence="3">Predicted protein</fullName>
    </submittedName>
</protein>
<evidence type="ECO:0000259" key="2">
    <source>
        <dbReference type="PROSITE" id="PS50132"/>
    </source>
</evidence>
<dbReference type="VEuPathDB" id="AmoebaDB:NAEGRDRAFT_68141"/>
<dbReference type="InParanoid" id="D2VHA1"/>
<dbReference type="PANTHER" id="PTHR19308:SF14">
    <property type="entry name" value="START DOMAIN-CONTAINING PROTEIN"/>
    <property type="match status" value="1"/>
</dbReference>
<dbReference type="KEGG" id="ngr:NAEGRDRAFT_68141"/>
<dbReference type="RefSeq" id="XP_002676597.1">
    <property type="nucleotide sequence ID" value="XM_002676551.1"/>
</dbReference>
<dbReference type="OMA" id="REIYCAT"/>
<dbReference type="PANTHER" id="PTHR19308">
    <property type="entry name" value="PHOSPHATIDYLCHOLINE TRANSFER PROTEIN"/>
    <property type="match status" value="1"/>
</dbReference>
<dbReference type="EMBL" id="GG738871">
    <property type="protein sequence ID" value="EFC43853.1"/>
    <property type="molecule type" value="Genomic_DNA"/>
</dbReference>
<dbReference type="AlphaFoldDB" id="D2VHA1"/>
<evidence type="ECO:0000256" key="1">
    <source>
        <dbReference type="SAM" id="MobiDB-lite"/>
    </source>
</evidence>
<dbReference type="SUPFAM" id="SSF48097">
    <property type="entry name" value="Regulator of G-protein signaling, RGS"/>
    <property type="match status" value="1"/>
</dbReference>
<feature type="compositionally biased region" description="Polar residues" evidence="1">
    <location>
        <begin position="270"/>
        <end position="286"/>
    </location>
</feature>
<feature type="compositionally biased region" description="Low complexity" evidence="1">
    <location>
        <begin position="254"/>
        <end position="269"/>
    </location>
</feature>
<organism evidence="4">
    <name type="scientific">Naegleria gruberi</name>
    <name type="common">Amoeba</name>
    <dbReference type="NCBI Taxonomy" id="5762"/>
    <lineage>
        <taxon>Eukaryota</taxon>
        <taxon>Discoba</taxon>
        <taxon>Heterolobosea</taxon>
        <taxon>Tetramitia</taxon>
        <taxon>Eutetramitia</taxon>
        <taxon>Vahlkampfiidae</taxon>
        <taxon>Naegleria</taxon>
    </lineage>
</organism>
<dbReference type="Proteomes" id="UP000006671">
    <property type="component" value="Unassembled WGS sequence"/>
</dbReference>
<dbReference type="PROSITE" id="PS50132">
    <property type="entry name" value="RGS"/>
    <property type="match status" value="1"/>
</dbReference>
<dbReference type="SUPFAM" id="SSF55961">
    <property type="entry name" value="Bet v1-like"/>
    <property type="match status" value="1"/>
</dbReference>
<dbReference type="InterPro" id="IPR023393">
    <property type="entry name" value="START-like_dom_sf"/>
</dbReference>
<feature type="domain" description="RGS" evidence="2">
    <location>
        <begin position="104"/>
        <end position="210"/>
    </location>
</feature>
<evidence type="ECO:0000313" key="4">
    <source>
        <dbReference type="Proteomes" id="UP000006671"/>
    </source>
</evidence>
<dbReference type="InterPro" id="IPR051213">
    <property type="entry name" value="START_lipid_transfer"/>
</dbReference>
<dbReference type="Gene3D" id="1.10.167.10">
    <property type="entry name" value="Regulator of G-protein Signalling 4, domain 2"/>
    <property type="match status" value="1"/>
</dbReference>
<dbReference type="Pfam" id="PF00615">
    <property type="entry name" value="RGS"/>
    <property type="match status" value="1"/>
</dbReference>
<feature type="region of interest" description="Disordered" evidence="1">
    <location>
        <begin position="253"/>
        <end position="290"/>
    </location>
</feature>
<sequence length="558" mass="63539">MKQQSLSTSSLTLSTPTSPTSPLSPSRKKYSTSPLASPISPSSSSPLMQTALYNNHVHTILNTPTNANQTVESLLMRLIEDVVIQYTINFEACLTDELAILPAFRQFLIFEHNLSSLDFIIAYDDFVNEKGSRYHKASGIIKRFLEDMSSDQLNLTDNVRNDVINRFEKYDENSDIDIDLFDNCRRIVHMELRNDNFSRFLSSSFFTGCLFSLVSKEITIPMTNKSNQLSQDYVQEFMKTLDNNLIYFGERRQSNAQQSSNSPANSSRSGNLSDSEVDTESTASDMSTKHKKVEMKEALTNLLLEKDSKIITDQYYNLFKTLSEMDIWKEIYDSKNVTSYISKEKLVSKGKLKSKSKGGLSIVKEVCIVDDLPEEILYAFIDSRLTKFSEPNVTHTKFIEFIEESTTFDSLGNQIKTYPISCSSTVVKTPWPLDDREIYACTSVRREPNQVTNQMTNYSVLRKSYEPSTPVKKGCIRGYFFGAIFIEQLNEKQTKMTTISFIDIGGKVPSGVWNKIIKMRGPQVSLNLEKALKARRQMSQIEREVTSEHSLKKLDTLH</sequence>
<keyword evidence="4" id="KW-1185">Reference proteome</keyword>
<dbReference type="GeneID" id="8847705"/>
<name>D2VHA1_NAEGR</name>
<dbReference type="Gene3D" id="3.30.530.20">
    <property type="match status" value="1"/>
</dbReference>
<dbReference type="InterPro" id="IPR016137">
    <property type="entry name" value="RGS"/>
</dbReference>
<reference evidence="3 4" key="1">
    <citation type="journal article" date="2010" name="Cell">
        <title>The genome of Naegleria gruberi illuminates early eukaryotic versatility.</title>
        <authorList>
            <person name="Fritz-Laylin L.K."/>
            <person name="Prochnik S.E."/>
            <person name="Ginger M.L."/>
            <person name="Dacks J.B."/>
            <person name="Carpenter M.L."/>
            <person name="Field M.C."/>
            <person name="Kuo A."/>
            <person name="Paredez A."/>
            <person name="Chapman J."/>
            <person name="Pham J."/>
            <person name="Shu S."/>
            <person name="Neupane R."/>
            <person name="Cipriano M."/>
            <person name="Mancuso J."/>
            <person name="Tu H."/>
            <person name="Salamov A."/>
            <person name="Lindquist E."/>
            <person name="Shapiro H."/>
            <person name="Lucas S."/>
            <person name="Grigoriev I.V."/>
            <person name="Cande W.Z."/>
            <person name="Fulton C."/>
            <person name="Rokhsar D.S."/>
            <person name="Dawson S.C."/>
        </authorList>
    </citation>
    <scope>NUCLEOTIDE SEQUENCE [LARGE SCALE GENOMIC DNA]</scope>
    <source>
        <strain evidence="3 4">NEG-M</strain>
    </source>
</reference>
<dbReference type="InterPro" id="IPR044926">
    <property type="entry name" value="RGS_subdomain_2"/>
</dbReference>
<dbReference type="SMART" id="SM00315">
    <property type="entry name" value="RGS"/>
    <property type="match status" value="1"/>
</dbReference>
<dbReference type="OrthoDB" id="196547at2759"/>
<dbReference type="InterPro" id="IPR036305">
    <property type="entry name" value="RGS_sf"/>
</dbReference>
<gene>
    <name evidence="3" type="ORF">NAEGRDRAFT_68141</name>
</gene>
<feature type="region of interest" description="Disordered" evidence="1">
    <location>
        <begin position="1"/>
        <end position="44"/>
    </location>
</feature>
<evidence type="ECO:0000313" key="3">
    <source>
        <dbReference type="EMBL" id="EFC43853.1"/>
    </source>
</evidence>
<proteinExistence type="predicted"/>